<organism evidence="2 3">
    <name type="scientific">Crossiella equi</name>
    <dbReference type="NCBI Taxonomy" id="130796"/>
    <lineage>
        <taxon>Bacteria</taxon>
        <taxon>Bacillati</taxon>
        <taxon>Actinomycetota</taxon>
        <taxon>Actinomycetes</taxon>
        <taxon>Pseudonocardiales</taxon>
        <taxon>Pseudonocardiaceae</taxon>
        <taxon>Crossiella</taxon>
    </lineage>
</organism>
<keyword evidence="3" id="KW-1185">Reference proteome</keyword>
<proteinExistence type="predicted"/>
<evidence type="ECO:0008006" key="4">
    <source>
        <dbReference type="Google" id="ProtNLM"/>
    </source>
</evidence>
<sequence length="308" mass="32122">MKNSVVAAACVFAVCVGGLLSIHLLSEPGGTSAPSELTTAALATASGPPAEDSTTPPEHGPRDPGTPAATEARRGKRPPHVLGRDVADAVRKGGSASSVGVYVADVKEDTEFAVNDADRQFRSASLVKLLIAVDAMQSGLADDSRIGKMLALSHDQIASELWMATGGNAMVARQARRMGLSRTVPPLDPLHWGDTKVTAREMAKVYRFVLTKLPARQRDVIMKALATAPAVAADGYNQHFGIPNGLPEVSWAIKQGWASGRAGTDLHTSGVVEGTIVVILTTHTSGTGYPRGMRAVTEGAAVLAELFA</sequence>
<feature type="region of interest" description="Disordered" evidence="1">
    <location>
        <begin position="43"/>
        <end position="88"/>
    </location>
</feature>
<protein>
    <recommendedName>
        <fullName evidence="4">Beta-lactamase</fullName>
    </recommendedName>
</protein>
<dbReference type="EMBL" id="JAGIOO010000001">
    <property type="protein sequence ID" value="MBP2476749.1"/>
    <property type="molecule type" value="Genomic_DNA"/>
</dbReference>
<gene>
    <name evidence="2" type="ORF">JOF53_005621</name>
</gene>
<dbReference type="SUPFAM" id="SSF56601">
    <property type="entry name" value="beta-lactamase/transpeptidase-like"/>
    <property type="match status" value="1"/>
</dbReference>
<evidence type="ECO:0000313" key="2">
    <source>
        <dbReference type="EMBL" id="MBP2476749.1"/>
    </source>
</evidence>
<reference evidence="2 3" key="1">
    <citation type="submission" date="2021-03" db="EMBL/GenBank/DDBJ databases">
        <title>Sequencing the genomes of 1000 actinobacteria strains.</title>
        <authorList>
            <person name="Klenk H.-P."/>
        </authorList>
    </citation>
    <scope>NUCLEOTIDE SEQUENCE [LARGE SCALE GENOMIC DNA]</scope>
    <source>
        <strain evidence="2 3">DSM 44580</strain>
    </source>
</reference>
<comment type="caution">
    <text evidence="2">The sequence shown here is derived from an EMBL/GenBank/DDBJ whole genome shotgun (WGS) entry which is preliminary data.</text>
</comment>
<dbReference type="Proteomes" id="UP001519363">
    <property type="component" value="Unassembled WGS sequence"/>
</dbReference>
<evidence type="ECO:0000256" key="1">
    <source>
        <dbReference type="SAM" id="MobiDB-lite"/>
    </source>
</evidence>
<accession>A0ABS5AJJ5</accession>
<dbReference type="RefSeq" id="WP_209707328.1">
    <property type="nucleotide sequence ID" value="NZ_JAGIOO010000001.1"/>
</dbReference>
<dbReference type="InterPro" id="IPR012338">
    <property type="entry name" value="Beta-lactam/transpept-like"/>
</dbReference>
<name>A0ABS5AJJ5_9PSEU</name>
<dbReference type="Gene3D" id="3.40.710.10">
    <property type="entry name" value="DD-peptidase/beta-lactamase superfamily"/>
    <property type="match status" value="1"/>
</dbReference>
<evidence type="ECO:0000313" key="3">
    <source>
        <dbReference type="Proteomes" id="UP001519363"/>
    </source>
</evidence>